<dbReference type="Proteomes" id="UP000008631">
    <property type="component" value="Chromosome"/>
</dbReference>
<organism evidence="1 2">
    <name type="scientific">Isosphaera pallida (strain ATCC 43644 / DSM 9630 / IS1B)</name>
    <dbReference type="NCBI Taxonomy" id="575540"/>
    <lineage>
        <taxon>Bacteria</taxon>
        <taxon>Pseudomonadati</taxon>
        <taxon>Planctomycetota</taxon>
        <taxon>Planctomycetia</taxon>
        <taxon>Isosphaerales</taxon>
        <taxon>Isosphaeraceae</taxon>
        <taxon>Isosphaera</taxon>
    </lineage>
</organism>
<dbReference type="SUPFAM" id="SSF52833">
    <property type="entry name" value="Thioredoxin-like"/>
    <property type="match status" value="1"/>
</dbReference>
<name>E8QZS2_ISOPI</name>
<dbReference type="AlphaFoldDB" id="E8QZS2"/>
<sequence length="461" mass="50483">MRRSRKAWRGWGWMVLVLVGWGRFGWGAVDEPPDPPPAPPQSPEFVADLKAVGAGLEAVSGWNLVVETRVTQFHRPVGAADAVEGASLIRRSRYVLRRPGRFRIELSVADAAKVPELGEQAFQRELLMVGNGRTVTIELNGRLVQTYPQAPPGVGLRLNRAVADLLAGTVVEALLTDDPAASILERAGLAERIDPPADRPLDPARPRTYRFRDRGLELTELTLAPTTTDQVGPRLRPVAVRRVEERLLPNGEATRVVSHAQLAWEFNPSPPTTPDAIQAESEQFTYQPAPEAIAVTDLDEALAALTAEEADPTPLLIERIDDGPPVVVHPPAGLPKRVVIFWATWSQESIDALHALEPLIDPLTRRGLDLVAVAVGEEKPEVEEFLKTHPLPAGLTLAIDPRDHVVDRLGLNALPAAMLLDRRGRIVQRLTPSEGRSLCDLIAEALGLTRTPLQHDPRSRR</sequence>
<dbReference type="eggNOG" id="COG0526">
    <property type="taxonomic scope" value="Bacteria"/>
</dbReference>
<dbReference type="Gene3D" id="3.40.30.10">
    <property type="entry name" value="Glutaredoxin"/>
    <property type="match status" value="1"/>
</dbReference>
<evidence type="ECO:0000313" key="1">
    <source>
        <dbReference type="EMBL" id="ADV63213.1"/>
    </source>
</evidence>
<reference evidence="1 2" key="2">
    <citation type="journal article" date="2011" name="Stand. Genomic Sci.">
        <title>Complete genome sequence of Isosphaera pallida type strain (IS1B).</title>
        <authorList>
            <consortium name="US DOE Joint Genome Institute (JGI-PGF)"/>
            <person name="Goker M."/>
            <person name="Cleland D."/>
            <person name="Saunders E."/>
            <person name="Lapidus A."/>
            <person name="Nolan M."/>
            <person name="Lucas S."/>
            <person name="Hammon N."/>
            <person name="Deshpande S."/>
            <person name="Cheng J.F."/>
            <person name="Tapia R."/>
            <person name="Han C."/>
            <person name="Goodwin L."/>
            <person name="Pitluck S."/>
            <person name="Liolios K."/>
            <person name="Pagani I."/>
            <person name="Ivanova N."/>
            <person name="Mavromatis K."/>
            <person name="Pati A."/>
            <person name="Chen A."/>
            <person name="Palaniappan K."/>
            <person name="Land M."/>
            <person name="Hauser L."/>
            <person name="Chang Y.J."/>
            <person name="Jeffries C.D."/>
            <person name="Detter J.C."/>
            <person name="Beck B."/>
            <person name="Woyke T."/>
            <person name="Bristow J."/>
            <person name="Eisen J.A."/>
            <person name="Markowitz V."/>
            <person name="Hugenholtz P."/>
            <person name="Kyrpides N.C."/>
            <person name="Klenk H.P."/>
        </authorList>
    </citation>
    <scope>NUCLEOTIDE SEQUENCE [LARGE SCALE GENOMIC DNA]</scope>
    <source>
        <strain evidence="2">ATCC 43644 / DSM 9630 / IS1B</strain>
    </source>
</reference>
<dbReference type="InterPro" id="IPR036249">
    <property type="entry name" value="Thioredoxin-like_sf"/>
</dbReference>
<dbReference type="STRING" id="575540.Isop_2643"/>
<evidence type="ECO:0000313" key="2">
    <source>
        <dbReference type="Proteomes" id="UP000008631"/>
    </source>
</evidence>
<dbReference type="HOGENOM" id="CLU_640690_0_0_0"/>
<gene>
    <name evidence="1" type="ordered locus">Isop_2643</name>
</gene>
<dbReference type="EMBL" id="CP002353">
    <property type="protein sequence ID" value="ADV63213.1"/>
    <property type="molecule type" value="Genomic_DNA"/>
</dbReference>
<protein>
    <submittedName>
        <fullName evidence="1">Alkyl hydroperoxide reductase/ Thiol specific antioxidant/ Mal allergen</fullName>
    </submittedName>
</protein>
<dbReference type="InParanoid" id="E8QZS2"/>
<dbReference type="OrthoDB" id="261881at2"/>
<dbReference type="RefSeq" id="WP_013565501.1">
    <property type="nucleotide sequence ID" value="NC_014962.1"/>
</dbReference>
<dbReference type="CDD" id="cd02966">
    <property type="entry name" value="TlpA_like_family"/>
    <property type="match status" value="1"/>
</dbReference>
<reference key="1">
    <citation type="submission" date="2010-11" db="EMBL/GenBank/DDBJ databases">
        <title>The complete sequence of chromosome of Isophaera pallida ATCC 43644.</title>
        <authorList>
            <consortium name="US DOE Joint Genome Institute (JGI-PGF)"/>
            <person name="Lucas S."/>
            <person name="Copeland A."/>
            <person name="Lapidus A."/>
            <person name="Bruce D."/>
            <person name="Goodwin L."/>
            <person name="Pitluck S."/>
            <person name="Kyrpides N."/>
            <person name="Mavromatis K."/>
            <person name="Pagani I."/>
            <person name="Ivanova N."/>
            <person name="Saunders E."/>
            <person name="Brettin T."/>
            <person name="Detter J.C."/>
            <person name="Han C."/>
            <person name="Tapia R."/>
            <person name="Land M."/>
            <person name="Hauser L."/>
            <person name="Markowitz V."/>
            <person name="Cheng J.-F."/>
            <person name="Hugenholtz P."/>
            <person name="Woyke T."/>
            <person name="Wu D."/>
            <person name="Eisen J.A."/>
        </authorList>
    </citation>
    <scope>NUCLEOTIDE SEQUENCE</scope>
    <source>
        <strain>ATCC 43644</strain>
    </source>
</reference>
<keyword evidence="2" id="KW-1185">Reference proteome</keyword>
<dbReference type="KEGG" id="ipa:Isop_2643"/>
<proteinExistence type="predicted"/>
<accession>E8QZS2</accession>